<keyword evidence="1" id="KW-0805">Transcription regulation</keyword>
<dbReference type="AlphaFoldDB" id="A0A7K1FEC9"/>
<dbReference type="InterPro" id="IPR036271">
    <property type="entry name" value="Tet_transcr_reg_TetR-rel_C_sf"/>
</dbReference>
<reference evidence="6 7" key="1">
    <citation type="submission" date="2019-11" db="EMBL/GenBank/DDBJ databases">
        <authorList>
            <person name="Jiang L.-Q."/>
        </authorList>
    </citation>
    <scope>NUCLEOTIDE SEQUENCE [LARGE SCALE GENOMIC DNA]</scope>
    <source>
        <strain evidence="6 7">YIM 132087</strain>
    </source>
</reference>
<keyword evidence="7" id="KW-1185">Reference proteome</keyword>
<feature type="domain" description="HTH tetR-type" evidence="5">
    <location>
        <begin position="1"/>
        <end position="61"/>
    </location>
</feature>
<organism evidence="6 7">
    <name type="scientific">Nakamurella alba</name>
    <dbReference type="NCBI Taxonomy" id="2665158"/>
    <lineage>
        <taxon>Bacteria</taxon>
        <taxon>Bacillati</taxon>
        <taxon>Actinomycetota</taxon>
        <taxon>Actinomycetes</taxon>
        <taxon>Nakamurellales</taxon>
        <taxon>Nakamurellaceae</taxon>
        <taxon>Nakamurella</taxon>
    </lineage>
</organism>
<proteinExistence type="predicted"/>
<dbReference type="Gene3D" id="1.10.10.60">
    <property type="entry name" value="Homeodomain-like"/>
    <property type="match status" value="1"/>
</dbReference>
<dbReference type="SUPFAM" id="SSF46689">
    <property type="entry name" value="Homeodomain-like"/>
    <property type="match status" value="1"/>
</dbReference>
<dbReference type="PROSITE" id="PS50977">
    <property type="entry name" value="HTH_TETR_2"/>
    <property type="match status" value="1"/>
</dbReference>
<evidence type="ECO:0000256" key="4">
    <source>
        <dbReference type="PROSITE-ProRule" id="PRU00335"/>
    </source>
</evidence>
<dbReference type="PANTHER" id="PTHR30055">
    <property type="entry name" value="HTH-TYPE TRANSCRIPTIONAL REGULATOR RUTR"/>
    <property type="match status" value="1"/>
</dbReference>
<protein>
    <submittedName>
        <fullName evidence="6">TetR family transcriptional regulator</fullName>
    </submittedName>
</protein>
<dbReference type="Pfam" id="PF17932">
    <property type="entry name" value="TetR_C_24"/>
    <property type="match status" value="1"/>
</dbReference>
<dbReference type="InterPro" id="IPR009057">
    <property type="entry name" value="Homeodomain-like_sf"/>
</dbReference>
<dbReference type="SUPFAM" id="SSF48498">
    <property type="entry name" value="Tetracyclin repressor-like, C-terminal domain"/>
    <property type="match status" value="1"/>
</dbReference>
<dbReference type="GO" id="GO:0003700">
    <property type="term" value="F:DNA-binding transcription factor activity"/>
    <property type="evidence" value="ECO:0007669"/>
    <property type="project" value="TreeGrafter"/>
</dbReference>
<dbReference type="InterPro" id="IPR050109">
    <property type="entry name" value="HTH-type_TetR-like_transc_reg"/>
</dbReference>
<dbReference type="PRINTS" id="PR00455">
    <property type="entry name" value="HTHTETR"/>
</dbReference>
<evidence type="ECO:0000259" key="5">
    <source>
        <dbReference type="PROSITE" id="PS50977"/>
    </source>
</evidence>
<comment type="caution">
    <text evidence="6">The sequence shown here is derived from an EMBL/GenBank/DDBJ whole genome shotgun (WGS) entry which is preliminary data.</text>
</comment>
<dbReference type="Gene3D" id="1.10.357.10">
    <property type="entry name" value="Tetracycline Repressor, domain 2"/>
    <property type="match status" value="1"/>
</dbReference>
<keyword evidence="3" id="KW-0804">Transcription</keyword>
<dbReference type="RefSeq" id="WP_154766526.1">
    <property type="nucleotide sequence ID" value="NZ_WLYK01000001.1"/>
</dbReference>
<evidence type="ECO:0000313" key="6">
    <source>
        <dbReference type="EMBL" id="MTD12462.1"/>
    </source>
</evidence>
<dbReference type="InterPro" id="IPR001647">
    <property type="entry name" value="HTH_TetR"/>
</dbReference>
<dbReference type="InterPro" id="IPR041490">
    <property type="entry name" value="KstR2_TetR_C"/>
</dbReference>
<evidence type="ECO:0000256" key="1">
    <source>
        <dbReference type="ARBA" id="ARBA00023015"/>
    </source>
</evidence>
<evidence type="ECO:0000313" key="7">
    <source>
        <dbReference type="Proteomes" id="UP000460221"/>
    </source>
</evidence>
<dbReference type="GO" id="GO:0000976">
    <property type="term" value="F:transcription cis-regulatory region binding"/>
    <property type="evidence" value="ECO:0007669"/>
    <property type="project" value="TreeGrafter"/>
</dbReference>
<dbReference type="PANTHER" id="PTHR30055:SF234">
    <property type="entry name" value="HTH-TYPE TRANSCRIPTIONAL REGULATOR BETI"/>
    <property type="match status" value="1"/>
</dbReference>
<evidence type="ECO:0000256" key="3">
    <source>
        <dbReference type="ARBA" id="ARBA00023163"/>
    </source>
</evidence>
<feature type="DNA-binding region" description="H-T-H motif" evidence="4">
    <location>
        <begin position="24"/>
        <end position="43"/>
    </location>
</feature>
<gene>
    <name evidence="6" type="ORF">GIS00_00705</name>
</gene>
<accession>A0A7K1FEC9</accession>
<name>A0A7K1FEC9_9ACTN</name>
<dbReference type="EMBL" id="WLYK01000001">
    <property type="protein sequence ID" value="MTD12462.1"/>
    <property type="molecule type" value="Genomic_DNA"/>
</dbReference>
<dbReference type="Proteomes" id="UP000460221">
    <property type="component" value="Unassembled WGS sequence"/>
</dbReference>
<dbReference type="Pfam" id="PF00440">
    <property type="entry name" value="TetR_N"/>
    <property type="match status" value="1"/>
</dbReference>
<sequence length="192" mass="21219">MPRDRRILDAAAEVFFEKGFGGAGVDEIGRRAGLSGPAIYRHFTGKDEILAALFDEAIDELDRATGATGEVNDGPPQAPRLRLETLLRHHVDYAVRRRQLVNIYQREDRNLVDPWRQTFTRRRRAYIGRWEAVVAAAAPGRDPQEIAVLTQAVLGTAFSVAFWPAAVVRLGDPADRLVSFVWSGLDGPGLTG</sequence>
<evidence type="ECO:0000256" key="2">
    <source>
        <dbReference type="ARBA" id="ARBA00023125"/>
    </source>
</evidence>
<keyword evidence="2 4" id="KW-0238">DNA-binding</keyword>